<accession>A0A559JC18</accession>
<keyword evidence="4" id="KW-1185">Reference proteome</keyword>
<evidence type="ECO:0000259" key="2">
    <source>
        <dbReference type="Pfam" id="PF04069"/>
    </source>
</evidence>
<dbReference type="GO" id="GO:0022857">
    <property type="term" value="F:transmembrane transporter activity"/>
    <property type="evidence" value="ECO:0007669"/>
    <property type="project" value="InterPro"/>
</dbReference>
<dbReference type="Proteomes" id="UP000316330">
    <property type="component" value="Unassembled WGS sequence"/>
</dbReference>
<dbReference type="Gene3D" id="3.40.190.120">
    <property type="entry name" value="Osmoprotection protein (prox), domain 2"/>
    <property type="match status" value="1"/>
</dbReference>
<dbReference type="OrthoDB" id="9801163at2"/>
<dbReference type="Pfam" id="PF04069">
    <property type="entry name" value="OpuAC"/>
    <property type="match status" value="1"/>
</dbReference>
<evidence type="ECO:0000256" key="1">
    <source>
        <dbReference type="SAM" id="SignalP"/>
    </source>
</evidence>
<dbReference type="Gene3D" id="3.40.190.10">
    <property type="entry name" value="Periplasmic binding protein-like II"/>
    <property type="match status" value="1"/>
</dbReference>
<feature type="signal peptide" evidence="1">
    <location>
        <begin position="1"/>
        <end position="23"/>
    </location>
</feature>
<reference evidence="3 4" key="1">
    <citation type="submission" date="2019-07" db="EMBL/GenBank/DDBJ databases">
        <authorList>
            <person name="Kim J."/>
        </authorList>
    </citation>
    <scope>NUCLEOTIDE SEQUENCE [LARGE SCALE GENOMIC DNA]</scope>
    <source>
        <strain evidence="3 4">G13</strain>
    </source>
</reference>
<dbReference type="AlphaFoldDB" id="A0A559JC18"/>
<dbReference type="SUPFAM" id="SSF53850">
    <property type="entry name" value="Periplasmic binding protein-like II"/>
    <property type="match status" value="1"/>
</dbReference>
<dbReference type="GO" id="GO:0043190">
    <property type="term" value="C:ATP-binding cassette (ABC) transporter complex"/>
    <property type="evidence" value="ECO:0007669"/>
    <property type="project" value="InterPro"/>
</dbReference>
<dbReference type="InterPro" id="IPR007210">
    <property type="entry name" value="ABC_Gly_betaine_transp_sub-bd"/>
</dbReference>
<gene>
    <name evidence="3" type="ORF">FPZ45_18970</name>
</gene>
<organism evidence="3 4">
    <name type="scientific">Cohnella terricola</name>
    <dbReference type="NCBI Taxonomy" id="1289167"/>
    <lineage>
        <taxon>Bacteria</taxon>
        <taxon>Bacillati</taxon>
        <taxon>Bacillota</taxon>
        <taxon>Bacilli</taxon>
        <taxon>Bacillales</taxon>
        <taxon>Paenibacillaceae</taxon>
        <taxon>Cohnella</taxon>
    </lineage>
</organism>
<dbReference type="PROSITE" id="PS51257">
    <property type="entry name" value="PROKAR_LIPOPROTEIN"/>
    <property type="match status" value="1"/>
</dbReference>
<feature type="domain" description="ABC-type glycine betaine transport system substrate-binding" evidence="2">
    <location>
        <begin position="33"/>
        <end position="298"/>
    </location>
</feature>
<protein>
    <submittedName>
        <fullName evidence="3">Quaternary ammonium transporter</fullName>
    </submittedName>
</protein>
<feature type="chain" id="PRO_5039494939" evidence="1">
    <location>
        <begin position="24"/>
        <end position="306"/>
    </location>
</feature>
<comment type="caution">
    <text evidence="3">The sequence shown here is derived from an EMBL/GenBank/DDBJ whole genome shotgun (WGS) entry which is preliminary data.</text>
</comment>
<dbReference type="EMBL" id="VNJJ01000012">
    <property type="protein sequence ID" value="TVX97415.1"/>
    <property type="molecule type" value="Genomic_DNA"/>
</dbReference>
<sequence length="306" mass="33989">MKKRSWLSLLVVMTLTAALTACGGSKGSKSDLKITVGSKDNTENHLIGEMYALILEDMGINVKRQLSLGGTAPTFEALKKGDLDIYPEYTGTGLGVMLEETEPEKDSARALERVREGFKQWNMEWLDPASENATYGFAMKKETAEKYGIKTYTDLAKHSSELVLSYPQEFDVREDGLPGLQKVFADQGGFKFKKQFQIDYSLRYKPLENNESDVTVSVGTDGQIAGMGLQLLQDDVGFFPVYNVAPLIRKEKLDAEPKIKDKMNALAPLLTDAAVQTLNWKVDGPDKAEIEDVAKQFLIDNKLISK</sequence>
<keyword evidence="1" id="KW-0732">Signal</keyword>
<evidence type="ECO:0000313" key="3">
    <source>
        <dbReference type="EMBL" id="TVX97415.1"/>
    </source>
</evidence>
<dbReference type="RefSeq" id="WP_144705380.1">
    <property type="nucleotide sequence ID" value="NZ_VNJJ01000012.1"/>
</dbReference>
<name>A0A559JC18_9BACL</name>
<evidence type="ECO:0000313" key="4">
    <source>
        <dbReference type="Proteomes" id="UP000316330"/>
    </source>
</evidence>
<proteinExistence type="predicted"/>